<accession>A0A3N4JNT0</accession>
<proteinExistence type="predicted"/>
<sequence>MLAWLSPLEPNVQHQNVEANRVANVGSWLLGTEQFQNWCYGIAIMNLTKRRYFATAALELERHTLGKRCGLWKNKMK</sequence>
<dbReference type="OrthoDB" id="20872at2759"/>
<name>A0A3N4JNT0_9PEZI</name>
<organism evidence="1 2">
    <name type="scientific">Choiromyces venosus 120613-1</name>
    <dbReference type="NCBI Taxonomy" id="1336337"/>
    <lineage>
        <taxon>Eukaryota</taxon>
        <taxon>Fungi</taxon>
        <taxon>Dikarya</taxon>
        <taxon>Ascomycota</taxon>
        <taxon>Pezizomycotina</taxon>
        <taxon>Pezizomycetes</taxon>
        <taxon>Pezizales</taxon>
        <taxon>Tuberaceae</taxon>
        <taxon>Choiromyces</taxon>
    </lineage>
</organism>
<dbReference type="AlphaFoldDB" id="A0A3N4JNT0"/>
<evidence type="ECO:0000313" key="2">
    <source>
        <dbReference type="Proteomes" id="UP000276215"/>
    </source>
</evidence>
<dbReference type="EMBL" id="ML120384">
    <property type="protein sequence ID" value="RPA99892.1"/>
    <property type="molecule type" value="Genomic_DNA"/>
</dbReference>
<dbReference type="Proteomes" id="UP000276215">
    <property type="component" value="Unassembled WGS sequence"/>
</dbReference>
<protein>
    <submittedName>
        <fullName evidence="1">Uncharacterized protein</fullName>
    </submittedName>
</protein>
<reference evidence="1 2" key="1">
    <citation type="journal article" date="2018" name="Nat. Ecol. Evol.">
        <title>Pezizomycetes genomes reveal the molecular basis of ectomycorrhizal truffle lifestyle.</title>
        <authorList>
            <person name="Murat C."/>
            <person name="Payen T."/>
            <person name="Noel B."/>
            <person name="Kuo A."/>
            <person name="Morin E."/>
            <person name="Chen J."/>
            <person name="Kohler A."/>
            <person name="Krizsan K."/>
            <person name="Balestrini R."/>
            <person name="Da Silva C."/>
            <person name="Montanini B."/>
            <person name="Hainaut M."/>
            <person name="Levati E."/>
            <person name="Barry K.W."/>
            <person name="Belfiori B."/>
            <person name="Cichocki N."/>
            <person name="Clum A."/>
            <person name="Dockter R.B."/>
            <person name="Fauchery L."/>
            <person name="Guy J."/>
            <person name="Iotti M."/>
            <person name="Le Tacon F."/>
            <person name="Lindquist E.A."/>
            <person name="Lipzen A."/>
            <person name="Malagnac F."/>
            <person name="Mello A."/>
            <person name="Molinier V."/>
            <person name="Miyauchi S."/>
            <person name="Poulain J."/>
            <person name="Riccioni C."/>
            <person name="Rubini A."/>
            <person name="Sitrit Y."/>
            <person name="Splivallo R."/>
            <person name="Traeger S."/>
            <person name="Wang M."/>
            <person name="Zifcakova L."/>
            <person name="Wipf D."/>
            <person name="Zambonelli A."/>
            <person name="Paolocci F."/>
            <person name="Nowrousian M."/>
            <person name="Ottonello S."/>
            <person name="Baldrian P."/>
            <person name="Spatafora J.W."/>
            <person name="Henrissat B."/>
            <person name="Nagy L.G."/>
            <person name="Aury J.M."/>
            <person name="Wincker P."/>
            <person name="Grigoriev I.V."/>
            <person name="Bonfante P."/>
            <person name="Martin F.M."/>
        </authorList>
    </citation>
    <scope>NUCLEOTIDE SEQUENCE [LARGE SCALE GENOMIC DNA]</scope>
    <source>
        <strain evidence="1 2">120613-1</strain>
    </source>
</reference>
<evidence type="ECO:0000313" key="1">
    <source>
        <dbReference type="EMBL" id="RPA99892.1"/>
    </source>
</evidence>
<gene>
    <name evidence="1" type="ORF">L873DRAFT_1682480</name>
</gene>
<keyword evidence="2" id="KW-1185">Reference proteome</keyword>